<proteinExistence type="predicted"/>
<organism evidence="1 2">
    <name type="scientific">Opisthorchis viverrini</name>
    <name type="common">Southeast Asian liver fluke</name>
    <dbReference type="NCBI Taxonomy" id="6198"/>
    <lineage>
        <taxon>Eukaryota</taxon>
        <taxon>Metazoa</taxon>
        <taxon>Spiralia</taxon>
        <taxon>Lophotrochozoa</taxon>
        <taxon>Platyhelminthes</taxon>
        <taxon>Trematoda</taxon>
        <taxon>Digenea</taxon>
        <taxon>Opisthorchiida</taxon>
        <taxon>Opisthorchiata</taxon>
        <taxon>Opisthorchiidae</taxon>
        <taxon>Opisthorchis</taxon>
    </lineage>
</organism>
<dbReference type="EMBL" id="KV894373">
    <property type="protein sequence ID" value="OON18265.1"/>
    <property type="molecule type" value="Genomic_DNA"/>
</dbReference>
<keyword evidence="2" id="KW-1185">Reference proteome</keyword>
<reference evidence="1 2" key="1">
    <citation type="submission" date="2015-03" db="EMBL/GenBank/DDBJ databases">
        <title>Draft genome of the nematode, Opisthorchis viverrini.</title>
        <authorList>
            <person name="Mitreva M."/>
        </authorList>
    </citation>
    <scope>NUCLEOTIDE SEQUENCE [LARGE SCALE GENOMIC DNA]</scope>
    <source>
        <strain evidence="1">Khon Kaen</strain>
    </source>
</reference>
<accession>A0A1S8WVA8</accession>
<evidence type="ECO:0000313" key="1">
    <source>
        <dbReference type="EMBL" id="OON18265.1"/>
    </source>
</evidence>
<sequence>MYVFMNEHPTFTAFNDSQALFWHKQDLVYGDWTGGPHGDGSYTKEGVVDCGQSTIIFIILDSPSAISEGVQEVGSWYPV</sequence>
<evidence type="ECO:0000313" key="2">
    <source>
        <dbReference type="Proteomes" id="UP000243686"/>
    </source>
</evidence>
<dbReference type="Proteomes" id="UP000243686">
    <property type="component" value="Unassembled WGS sequence"/>
</dbReference>
<protein>
    <submittedName>
        <fullName evidence="1">Uncharacterized protein</fullName>
    </submittedName>
</protein>
<gene>
    <name evidence="1" type="ORF">X801_05885</name>
</gene>
<dbReference type="AlphaFoldDB" id="A0A1S8WVA8"/>
<name>A0A1S8WVA8_OPIVI</name>